<dbReference type="InterPro" id="IPR007444">
    <property type="entry name" value="Glucan_biosyn_MdoG_C"/>
</dbReference>
<reference evidence="8 9" key="1">
    <citation type="submission" date="2020-08" db="EMBL/GenBank/DDBJ databases">
        <title>Genome sequencing of Purple Non-Sulfur Bacteria from various extreme environments.</title>
        <authorList>
            <person name="Mayer M."/>
        </authorList>
    </citation>
    <scope>NUCLEOTIDE SEQUENCE [LARGE SCALE GENOMIC DNA]</scope>
    <source>
        <strain evidence="8 9">JA135</strain>
    </source>
</reference>
<evidence type="ECO:0000313" key="8">
    <source>
        <dbReference type="EMBL" id="MBB4284979.1"/>
    </source>
</evidence>
<dbReference type="PIRSF" id="PIRSF006281">
    <property type="entry name" value="MdoG"/>
    <property type="match status" value="1"/>
</dbReference>
<dbReference type="AlphaFoldDB" id="A0A7W6RYM3"/>
<dbReference type="SUPFAM" id="SSF81296">
    <property type="entry name" value="E set domains"/>
    <property type="match status" value="1"/>
</dbReference>
<dbReference type="InterPro" id="IPR014718">
    <property type="entry name" value="GH-type_carb-bd"/>
</dbReference>
<gene>
    <name evidence="8" type="ORF">GGD88_000693</name>
</gene>
<evidence type="ECO:0000256" key="1">
    <source>
        <dbReference type="ARBA" id="ARBA00004418"/>
    </source>
</evidence>
<organism evidence="8 9">
    <name type="scientific">Roseospira goensis</name>
    <dbReference type="NCBI Taxonomy" id="391922"/>
    <lineage>
        <taxon>Bacteria</taxon>
        <taxon>Pseudomonadati</taxon>
        <taxon>Pseudomonadota</taxon>
        <taxon>Alphaproteobacteria</taxon>
        <taxon>Rhodospirillales</taxon>
        <taxon>Rhodospirillaceae</taxon>
        <taxon>Roseospira</taxon>
    </lineage>
</organism>
<dbReference type="InterPro" id="IPR014756">
    <property type="entry name" value="Ig_E-set"/>
</dbReference>
<name>A0A7W6RYM3_9PROT</name>
<dbReference type="RefSeq" id="WP_184431738.1">
    <property type="nucleotide sequence ID" value="NZ_JACIGI010000004.1"/>
</dbReference>
<dbReference type="GO" id="GO:0030288">
    <property type="term" value="C:outer membrane-bounded periplasmic space"/>
    <property type="evidence" value="ECO:0007669"/>
    <property type="project" value="TreeGrafter"/>
</dbReference>
<dbReference type="SUPFAM" id="SSF74650">
    <property type="entry name" value="Galactose mutarotase-like"/>
    <property type="match status" value="1"/>
</dbReference>
<keyword evidence="5" id="KW-0732">Signal</keyword>
<sequence length="529" mass="57990">MASVPPLSIALDRRSVLSGLAGVGAVALTGLPPWRVVRAEEGGTLFDRLIADAARLAQSAYAPPAQDLPESLRGLSYDAYRDIRFRPDRALWRGQAPFEVQVLHLGGFLRQPVRVFTVDSGRPTPVLYSPDLYDFGRTGLEADGFGELGFSGLRVHYPLNDPGIMDELIVFQGASYFRALGAGCTYGLSARGVAVNTAGSEGEEFPAFRRLYVERPQPAAESLVLYGLLDGPSLAGAYRFTVTPGNSTRVTVQARLFARRPVRQLGVGVLTSMFAFGPVDRDGVDDFRPRVHDSQGLSMHTAAGEWLWRPLSNPRKLEMNIFGDSNPRGFGLLQRVRRFEAYQDLEALYHRRPSVWVTPHGDWGAGELFLVEIPTRDETNDNIVAFWHPARPFEPGQPLALDYDMDWGLDGPPMALAACRETMAGQYGVPGVALDDATRARGRKWVIDFQGGPLQGLRDPSQVAVVASVDGGRLDPPVHMLNPHTDGIRVVLDAVADDDAPINLRCHLRRDGAPASETWTMQWRPATDA</sequence>
<comment type="pathway">
    <text evidence="2">Glycan metabolism; osmoregulated periplasmic glucan (OPG) biosynthesis.</text>
</comment>
<evidence type="ECO:0000256" key="6">
    <source>
        <dbReference type="ARBA" id="ARBA00022764"/>
    </source>
</evidence>
<dbReference type="Pfam" id="PF04349">
    <property type="entry name" value="MdoG"/>
    <property type="match status" value="1"/>
</dbReference>
<dbReference type="PANTHER" id="PTHR30504:SF4">
    <property type="entry name" value="GLUCANS BIOSYNTHESIS PROTEIN G"/>
    <property type="match status" value="1"/>
</dbReference>
<protein>
    <recommendedName>
        <fullName evidence="4">Glucans biosynthesis protein G</fullName>
    </recommendedName>
</protein>
<dbReference type="InterPro" id="IPR011013">
    <property type="entry name" value="Gal_mutarotase_sf_dom"/>
</dbReference>
<evidence type="ECO:0000313" key="9">
    <source>
        <dbReference type="Proteomes" id="UP000555728"/>
    </source>
</evidence>
<evidence type="ECO:0000259" key="7">
    <source>
        <dbReference type="Pfam" id="PF04349"/>
    </source>
</evidence>
<dbReference type="InterPro" id="IPR014438">
    <property type="entry name" value="Glucan_biosyn_MdoG/MdoD"/>
</dbReference>
<dbReference type="PANTHER" id="PTHR30504">
    <property type="entry name" value="GLUCANS BIOSYNTHESIS PROTEIN"/>
    <property type="match status" value="1"/>
</dbReference>
<dbReference type="GO" id="GO:0051274">
    <property type="term" value="P:beta-glucan biosynthetic process"/>
    <property type="evidence" value="ECO:0007669"/>
    <property type="project" value="TreeGrafter"/>
</dbReference>
<dbReference type="EMBL" id="JACIGI010000004">
    <property type="protein sequence ID" value="MBB4284979.1"/>
    <property type="molecule type" value="Genomic_DNA"/>
</dbReference>
<dbReference type="FunFam" id="2.70.98.10:FF:000001">
    <property type="entry name" value="Glucans biosynthesis protein G"/>
    <property type="match status" value="1"/>
</dbReference>
<dbReference type="Gene3D" id="2.70.98.10">
    <property type="match status" value="1"/>
</dbReference>
<proteinExistence type="inferred from homology"/>
<dbReference type="GO" id="GO:0003824">
    <property type="term" value="F:catalytic activity"/>
    <property type="evidence" value="ECO:0007669"/>
    <property type="project" value="InterPro"/>
</dbReference>
<dbReference type="Proteomes" id="UP000555728">
    <property type="component" value="Unassembled WGS sequence"/>
</dbReference>
<evidence type="ECO:0000256" key="2">
    <source>
        <dbReference type="ARBA" id="ARBA00005001"/>
    </source>
</evidence>
<keyword evidence="9" id="KW-1185">Reference proteome</keyword>
<dbReference type="InterPro" id="IPR013783">
    <property type="entry name" value="Ig-like_fold"/>
</dbReference>
<evidence type="ECO:0000256" key="4">
    <source>
        <dbReference type="ARBA" id="ARBA00015376"/>
    </source>
</evidence>
<evidence type="ECO:0000256" key="3">
    <source>
        <dbReference type="ARBA" id="ARBA00009284"/>
    </source>
</evidence>
<comment type="subcellular location">
    <subcellularLocation>
        <location evidence="1">Periplasm</location>
    </subcellularLocation>
</comment>
<dbReference type="UniPathway" id="UPA00637"/>
<dbReference type="PROSITE" id="PS51318">
    <property type="entry name" value="TAT"/>
    <property type="match status" value="1"/>
</dbReference>
<comment type="similarity">
    <text evidence="3">Belongs to the OpgD/OpgG family.</text>
</comment>
<evidence type="ECO:0000256" key="5">
    <source>
        <dbReference type="ARBA" id="ARBA00022729"/>
    </source>
</evidence>
<comment type="caution">
    <text evidence="8">The sequence shown here is derived from an EMBL/GenBank/DDBJ whole genome shotgun (WGS) entry which is preliminary data.</text>
</comment>
<accession>A0A7W6RYM3</accession>
<dbReference type="GO" id="GO:0030246">
    <property type="term" value="F:carbohydrate binding"/>
    <property type="evidence" value="ECO:0007669"/>
    <property type="project" value="InterPro"/>
</dbReference>
<dbReference type="Gene3D" id="2.60.40.10">
    <property type="entry name" value="Immunoglobulins"/>
    <property type="match status" value="1"/>
</dbReference>
<feature type="domain" description="Glucan biosynthesis periplasmic MdoG C-terminal" evidence="7">
    <location>
        <begin position="46"/>
        <end position="523"/>
    </location>
</feature>
<dbReference type="InterPro" id="IPR006311">
    <property type="entry name" value="TAT_signal"/>
</dbReference>
<keyword evidence="6" id="KW-0574">Periplasm</keyword>